<dbReference type="Pfam" id="PF04832">
    <property type="entry name" value="SOUL"/>
    <property type="match status" value="1"/>
</dbReference>
<keyword evidence="2" id="KW-1185">Reference proteome</keyword>
<dbReference type="InterPro" id="IPR006917">
    <property type="entry name" value="SOUL_heme-bd"/>
</dbReference>
<comment type="caution">
    <text evidence="1">The sequence shown here is derived from an EMBL/GenBank/DDBJ whole genome shotgun (WGS) entry which is preliminary data.</text>
</comment>
<dbReference type="PANTHER" id="PTHR11220:SF58">
    <property type="entry name" value="SOUL HEME-BINDING FAMILY PROTEIN"/>
    <property type="match status" value="1"/>
</dbReference>
<dbReference type="Gene3D" id="3.20.80.10">
    <property type="entry name" value="Regulatory factor, effector binding domain"/>
    <property type="match status" value="1"/>
</dbReference>
<evidence type="ECO:0000313" key="2">
    <source>
        <dbReference type="Proteomes" id="UP000275256"/>
    </source>
</evidence>
<dbReference type="Proteomes" id="UP000275256">
    <property type="component" value="Unassembled WGS sequence"/>
</dbReference>
<organism evidence="1 2">
    <name type="scientific">Tessaracoccus antarcticus</name>
    <dbReference type="NCBI Taxonomy" id="2479848"/>
    <lineage>
        <taxon>Bacteria</taxon>
        <taxon>Bacillati</taxon>
        <taxon>Actinomycetota</taxon>
        <taxon>Actinomycetes</taxon>
        <taxon>Propionibacteriales</taxon>
        <taxon>Propionibacteriaceae</taxon>
        <taxon>Tessaracoccus</taxon>
    </lineage>
</organism>
<dbReference type="AlphaFoldDB" id="A0A3M0G7T2"/>
<name>A0A3M0G7T2_9ACTN</name>
<sequence length="188" mass="20929">MTEQQKYDVVAGHDGWEVRRYPAHLVAEVTVHGSFDDAVNRAFRMLAAFIFGDNVGKQKVAMTAPVVQKPSPEKIAMTAPVLHESSGQEHVVSFVMPAEYTMDTLPEPTDVNVRIREVAEDMAAVRQFSGRSTEAKFAEQLAGLMVRIGEQSTLEVTGSPRYARFDPPWKPWFLRRNEVLIPVATAGD</sequence>
<dbReference type="RefSeq" id="WP_121901667.1">
    <property type="nucleotide sequence ID" value="NZ_REFW01000002.1"/>
</dbReference>
<dbReference type="OrthoDB" id="2156220at2"/>
<dbReference type="InterPro" id="IPR011256">
    <property type="entry name" value="Reg_factor_effector_dom_sf"/>
</dbReference>
<accession>A0A3M0G7T2</accession>
<gene>
    <name evidence="1" type="ORF">EAX62_10925</name>
</gene>
<dbReference type="PANTHER" id="PTHR11220">
    <property type="entry name" value="HEME-BINDING PROTEIN-RELATED"/>
    <property type="match status" value="1"/>
</dbReference>
<evidence type="ECO:0000313" key="1">
    <source>
        <dbReference type="EMBL" id="RMB60187.1"/>
    </source>
</evidence>
<proteinExistence type="predicted"/>
<protein>
    <submittedName>
        <fullName evidence="1">Heme-binding protein</fullName>
    </submittedName>
</protein>
<dbReference type="EMBL" id="REFW01000002">
    <property type="protein sequence ID" value="RMB60187.1"/>
    <property type="molecule type" value="Genomic_DNA"/>
</dbReference>
<dbReference type="SUPFAM" id="SSF55136">
    <property type="entry name" value="Probable bacterial effector-binding domain"/>
    <property type="match status" value="1"/>
</dbReference>
<reference evidence="1 2" key="1">
    <citation type="submission" date="2018-10" db="EMBL/GenBank/DDBJ databases">
        <title>Tessaracoccus antarcticuss sp. nov., isolated from sediment.</title>
        <authorList>
            <person name="Zhou L.Y."/>
            <person name="Du Z.J."/>
        </authorList>
    </citation>
    <scope>NUCLEOTIDE SEQUENCE [LARGE SCALE GENOMIC DNA]</scope>
    <source>
        <strain evidence="1 2">JDX10</strain>
    </source>
</reference>